<dbReference type="KEGG" id="uam:UABAM_01929"/>
<reference evidence="1 2" key="1">
    <citation type="submission" date="2019-08" db="EMBL/GenBank/DDBJ databases">
        <title>Complete genome sequence of Candidatus Uab amorphum.</title>
        <authorList>
            <person name="Shiratori T."/>
            <person name="Suzuki S."/>
            <person name="Kakizawa Y."/>
            <person name="Ishida K."/>
        </authorList>
    </citation>
    <scope>NUCLEOTIDE SEQUENCE [LARGE SCALE GENOMIC DNA]</scope>
    <source>
        <strain evidence="1 2">SRT547</strain>
    </source>
</reference>
<gene>
    <name evidence="1" type="ORF">UABAM_01929</name>
</gene>
<dbReference type="RefSeq" id="WP_151967771.1">
    <property type="nucleotide sequence ID" value="NZ_AP019860.1"/>
</dbReference>
<name>A0A5S9ILD5_UABAM</name>
<protein>
    <submittedName>
        <fullName evidence="1">Uncharacterized protein</fullName>
    </submittedName>
</protein>
<accession>A0A5S9ILD5</accession>
<dbReference type="AlphaFoldDB" id="A0A5S9ILD5"/>
<evidence type="ECO:0000313" key="1">
    <source>
        <dbReference type="EMBL" id="BBM83576.1"/>
    </source>
</evidence>
<dbReference type="EMBL" id="AP019860">
    <property type="protein sequence ID" value="BBM83576.1"/>
    <property type="molecule type" value="Genomic_DNA"/>
</dbReference>
<dbReference type="Proteomes" id="UP000326354">
    <property type="component" value="Chromosome"/>
</dbReference>
<organism evidence="1 2">
    <name type="scientific">Uabimicrobium amorphum</name>
    <dbReference type="NCBI Taxonomy" id="2596890"/>
    <lineage>
        <taxon>Bacteria</taxon>
        <taxon>Pseudomonadati</taxon>
        <taxon>Planctomycetota</taxon>
        <taxon>Candidatus Uabimicrobiia</taxon>
        <taxon>Candidatus Uabimicrobiales</taxon>
        <taxon>Candidatus Uabimicrobiaceae</taxon>
        <taxon>Candidatus Uabimicrobium</taxon>
    </lineage>
</organism>
<keyword evidence="2" id="KW-1185">Reference proteome</keyword>
<evidence type="ECO:0000313" key="2">
    <source>
        <dbReference type="Proteomes" id="UP000326354"/>
    </source>
</evidence>
<sequence>MRYIIIALMMFTWVAADKVSDTEYVLHPHKPVRSLSFSIEDSLGSKANAYQIIDKRLRKEITGKTLFSVGVELNLKIKFATFETVDCDVVIQPGIGAMLIKCERLTKLRKQNFFVEKDYRVIDGARYAYEFFANGERIETHLFNKTTTKKGVDYTIAVPRFTDKIKVSCGFYFQFFPATSRKINIYRIKDVDVRAYIRHLKSLEKRGGSYIINKVARFVRSHQSYLKKSEHVEELIDYLLSFDLSARSSFQLENILRQLEDF</sequence>
<proteinExistence type="predicted"/>